<dbReference type="InterPro" id="IPR055348">
    <property type="entry name" value="DctQ"/>
</dbReference>
<evidence type="ECO:0000256" key="8">
    <source>
        <dbReference type="ARBA" id="ARBA00038436"/>
    </source>
</evidence>
<evidence type="ECO:0000256" key="5">
    <source>
        <dbReference type="ARBA" id="ARBA00022692"/>
    </source>
</evidence>
<comment type="caution">
    <text evidence="11">The sequence shown here is derived from an EMBL/GenBank/DDBJ whole genome shotgun (WGS) entry which is preliminary data.</text>
</comment>
<keyword evidence="12" id="KW-1185">Reference proteome</keyword>
<feature type="transmembrane region" description="Helical" evidence="9">
    <location>
        <begin position="152"/>
        <end position="175"/>
    </location>
</feature>
<evidence type="ECO:0000313" key="12">
    <source>
        <dbReference type="Proteomes" id="UP000057737"/>
    </source>
</evidence>
<evidence type="ECO:0000256" key="2">
    <source>
        <dbReference type="ARBA" id="ARBA00022448"/>
    </source>
</evidence>
<feature type="domain" description="Tripartite ATP-independent periplasmic transporters DctQ component" evidence="10">
    <location>
        <begin position="47"/>
        <end position="175"/>
    </location>
</feature>
<dbReference type="AlphaFoldDB" id="A0A109JSN1"/>
<dbReference type="PANTHER" id="PTHR35011">
    <property type="entry name" value="2,3-DIKETO-L-GULONATE TRAP TRANSPORTER SMALL PERMEASE PROTEIN YIAM"/>
    <property type="match status" value="1"/>
</dbReference>
<comment type="similarity">
    <text evidence="8 9">Belongs to the TRAP transporter small permease family.</text>
</comment>
<dbReference type="Proteomes" id="UP000057737">
    <property type="component" value="Unassembled WGS sequence"/>
</dbReference>
<evidence type="ECO:0000256" key="4">
    <source>
        <dbReference type="ARBA" id="ARBA00022519"/>
    </source>
</evidence>
<dbReference type="Pfam" id="PF04290">
    <property type="entry name" value="DctQ"/>
    <property type="match status" value="1"/>
</dbReference>
<comment type="caution">
    <text evidence="9">Lacks conserved residue(s) required for the propagation of feature annotation.</text>
</comment>
<proteinExistence type="inferred from homology"/>
<comment type="subunit">
    <text evidence="9">The complex comprises the extracytoplasmic solute receptor protein and the two transmembrane proteins.</text>
</comment>
<keyword evidence="4 9" id="KW-0997">Cell inner membrane</keyword>
<evidence type="ECO:0000256" key="6">
    <source>
        <dbReference type="ARBA" id="ARBA00022989"/>
    </source>
</evidence>
<evidence type="ECO:0000256" key="9">
    <source>
        <dbReference type="RuleBase" id="RU369079"/>
    </source>
</evidence>
<dbReference type="EMBL" id="LNCU01000072">
    <property type="protein sequence ID" value="KWV54398.1"/>
    <property type="molecule type" value="Genomic_DNA"/>
</dbReference>
<evidence type="ECO:0000256" key="1">
    <source>
        <dbReference type="ARBA" id="ARBA00004429"/>
    </source>
</evidence>
<evidence type="ECO:0000256" key="3">
    <source>
        <dbReference type="ARBA" id="ARBA00022475"/>
    </source>
</evidence>
<keyword evidence="5 9" id="KW-0812">Transmembrane</keyword>
<comment type="subcellular location">
    <subcellularLocation>
        <location evidence="1 9">Cell inner membrane</location>
        <topology evidence="1 9">Multi-pass membrane protein</topology>
    </subcellularLocation>
</comment>
<keyword evidence="6 9" id="KW-1133">Transmembrane helix</keyword>
<gene>
    <name evidence="11" type="ORF">AS156_00850</name>
</gene>
<dbReference type="GO" id="GO:0015740">
    <property type="term" value="P:C4-dicarboxylate transport"/>
    <property type="evidence" value="ECO:0007669"/>
    <property type="project" value="TreeGrafter"/>
</dbReference>
<dbReference type="PANTHER" id="PTHR35011:SF10">
    <property type="entry name" value="TRAP TRANSPORTER SMALL PERMEASE PROTEIN"/>
    <property type="match status" value="1"/>
</dbReference>
<name>A0A109JSN1_9BRAD</name>
<protein>
    <recommendedName>
        <fullName evidence="9">TRAP transporter small permease protein</fullName>
    </recommendedName>
</protein>
<feature type="transmembrane region" description="Helical" evidence="9">
    <location>
        <begin position="109"/>
        <end position="127"/>
    </location>
</feature>
<evidence type="ECO:0000256" key="7">
    <source>
        <dbReference type="ARBA" id="ARBA00023136"/>
    </source>
</evidence>
<dbReference type="InterPro" id="IPR007387">
    <property type="entry name" value="TRAP_DctQ"/>
</dbReference>
<keyword evidence="3" id="KW-1003">Cell membrane</keyword>
<keyword evidence="7 9" id="KW-0472">Membrane</keyword>
<keyword evidence="2 9" id="KW-0813">Transport</keyword>
<feature type="transmembrane region" description="Helical" evidence="9">
    <location>
        <begin position="34"/>
        <end position="55"/>
    </location>
</feature>
<reference evidence="11 12" key="1">
    <citation type="submission" date="2015-11" db="EMBL/GenBank/DDBJ databases">
        <title>Draft Genome Sequence of the Strain BR 10303 (Bradyrhizobium sp.) isolated from nodules of Centrolobium paraense.</title>
        <authorList>
            <person name="Zelli J.E."/>
            <person name="Simoes-Araujo J.L."/>
            <person name="Barauna A.C."/>
            <person name="Silva K."/>
        </authorList>
    </citation>
    <scope>NUCLEOTIDE SEQUENCE [LARGE SCALE GENOMIC DNA]</scope>
    <source>
        <strain evidence="11 12">BR 10303</strain>
    </source>
</reference>
<comment type="function">
    <text evidence="9">Part of the tripartite ATP-independent periplasmic (TRAP) transport system.</text>
</comment>
<evidence type="ECO:0000259" key="10">
    <source>
        <dbReference type="Pfam" id="PF04290"/>
    </source>
</evidence>
<dbReference type="GO" id="GO:0005886">
    <property type="term" value="C:plasma membrane"/>
    <property type="evidence" value="ECO:0007669"/>
    <property type="project" value="UniProtKB-SubCell"/>
</dbReference>
<sequence>MHGPVADQAESTSAAAGNSPVAVLERALSICNTVIVVFAAIALVAACVILSYSVLGRALFHMANYWQDEAAVFLLVGATFMTSAHVQSQRGHVSIEAFVGLLSPRANSIRLWLVDVASFAFCTFFAWKSWTLAHEAYVDGQVSNSMWSPPLAIPYGLMALGMTLLCVQILLQIIVPLTSGTRR</sequence>
<evidence type="ECO:0000313" key="11">
    <source>
        <dbReference type="EMBL" id="KWV54398.1"/>
    </source>
</evidence>
<organism evidence="11 12">
    <name type="scientific">Bradyrhizobium macuxiense</name>
    <dbReference type="NCBI Taxonomy" id="1755647"/>
    <lineage>
        <taxon>Bacteria</taxon>
        <taxon>Pseudomonadati</taxon>
        <taxon>Pseudomonadota</taxon>
        <taxon>Alphaproteobacteria</taxon>
        <taxon>Hyphomicrobiales</taxon>
        <taxon>Nitrobacteraceae</taxon>
        <taxon>Bradyrhizobium</taxon>
    </lineage>
</organism>
<dbReference type="GO" id="GO:0022857">
    <property type="term" value="F:transmembrane transporter activity"/>
    <property type="evidence" value="ECO:0007669"/>
    <property type="project" value="UniProtKB-UniRule"/>
</dbReference>
<accession>A0A109JSN1</accession>